<evidence type="ECO:0000256" key="1">
    <source>
        <dbReference type="SAM" id="Phobius"/>
    </source>
</evidence>
<protein>
    <submittedName>
        <fullName evidence="2">Polysaccharide synthesis protein GtrA</fullName>
    </submittedName>
</protein>
<comment type="caution">
    <text evidence="2">The sequence shown here is derived from an EMBL/GenBank/DDBJ whole genome shotgun (WGS) entry which is preliminary data.</text>
</comment>
<gene>
    <name evidence="2" type="ORF">CKQ80_19940</name>
</gene>
<dbReference type="EMBL" id="NRST01000001">
    <property type="protein sequence ID" value="PAW57465.1"/>
    <property type="molecule type" value="Genomic_DNA"/>
</dbReference>
<evidence type="ECO:0000313" key="3">
    <source>
        <dbReference type="Proteomes" id="UP000217830"/>
    </source>
</evidence>
<sequence length="120" mass="13135">MKGFPALTVIGIADALIHWQIFFVLCSAIGLTQAASNFAAFCVAAAFSFYVNLLYTFDSKTWVLGYVLFIALMGGTSFGIGAIADTRDWGGLLTVTVFTALNLMLGYCFFRFVLFRGQRT</sequence>
<feature type="transmembrane region" description="Helical" evidence="1">
    <location>
        <begin position="89"/>
        <end position="114"/>
    </location>
</feature>
<dbReference type="RefSeq" id="WP_095668397.1">
    <property type="nucleotide sequence ID" value="NZ_NRSS01000003.1"/>
</dbReference>
<feature type="transmembrane region" description="Helical" evidence="1">
    <location>
        <begin position="37"/>
        <end position="55"/>
    </location>
</feature>
<keyword evidence="1" id="KW-1133">Transmembrane helix</keyword>
<keyword evidence="3" id="KW-1185">Reference proteome</keyword>
<name>A0A2A2PQI9_9PSED</name>
<evidence type="ECO:0000313" key="2">
    <source>
        <dbReference type="EMBL" id="PAW57465.1"/>
    </source>
</evidence>
<proteinExistence type="predicted"/>
<organism evidence="2 3">
    <name type="scientific">Pseudomonas moraviensis</name>
    <dbReference type="NCBI Taxonomy" id="321662"/>
    <lineage>
        <taxon>Bacteria</taxon>
        <taxon>Pseudomonadati</taxon>
        <taxon>Pseudomonadota</taxon>
        <taxon>Gammaproteobacteria</taxon>
        <taxon>Pseudomonadales</taxon>
        <taxon>Pseudomonadaceae</taxon>
        <taxon>Pseudomonas</taxon>
    </lineage>
</organism>
<keyword evidence="1" id="KW-0472">Membrane</keyword>
<accession>A0A2A2PQI9</accession>
<dbReference type="Proteomes" id="UP000217830">
    <property type="component" value="Unassembled WGS sequence"/>
</dbReference>
<keyword evidence="1" id="KW-0812">Transmembrane</keyword>
<feature type="transmembrane region" description="Helical" evidence="1">
    <location>
        <begin position="62"/>
        <end position="83"/>
    </location>
</feature>
<dbReference type="AlphaFoldDB" id="A0A2A2PQI9"/>
<reference evidence="2 3" key="1">
    <citation type="submission" date="2017-08" db="EMBL/GenBank/DDBJ databases">
        <title>Draft Genome Sequence of Pseudomonas moraviensis TYU6, isolated from Taxus cuspidata by using PacBio Single-Molecule Real-Time Technology.</title>
        <authorList>
            <person name="Baek K.-H."/>
            <person name="Mishra A.K."/>
        </authorList>
    </citation>
    <scope>NUCLEOTIDE SEQUENCE [LARGE SCALE GENOMIC DNA]</scope>
    <source>
        <strain evidence="2 3">TYU6</strain>
    </source>
</reference>
<feature type="transmembrane region" description="Helical" evidence="1">
    <location>
        <begin position="7"/>
        <end position="31"/>
    </location>
</feature>